<dbReference type="NCBIfam" id="TIGR00594">
    <property type="entry name" value="polc"/>
    <property type="match status" value="1"/>
</dbReference>
<evidence type="ECO:0000256" key="6">
    <source>
        <dbReference type="ARBA" id="ARBA00022932"/>
    </source>
</evidence>
<dbReference type="EMBL" id="BSDD01000006">
    <property type="protein sequence ID" value="GLH71273.1"/>
    <property type="molecule type" value="Genomic_DNA"/>
</dbReference>
<evidence type="ECO:0000256" key="7">
    <source>
        <dbReference type="ARBA" id="ARBA00049244"/>
    </source>
</evidence>
<accession>A0ABQ5Q9B8</accession>
<dbReference type="Gene3D" id="1.10.10.1600">
    <property type="entry name" value="Bacterial DNA polymerase III alpha subunit, thumb domain"/>
    <property type="match status" value="1"/>
</dbReference>
<keyword evidence="5" id="KW-0235">DNA replication</keyword>
<dbReference type="NCBIfam" id="NF004226">
    <property type="entry name" value="PRK05673.1"/>
    <property type="match status" value="1"/>
</dbReference>
<organism evidence="9 10">
    <name type="scientific">Geothrix rubra</name>
    <dbReference type="NCBI Taxonomy" id="2927977"/>
    <lineage>
        <taxon>Bacteria</taxon>
        <taxon>Pseudomonadati</taxon>
        <taxon>Acidobacteriota</taxon>
        <taxon>Holophagae</taxon>
        <taxon>Holophagales</taxon>
        <taxon>Holophagaceae</taxon>
        <taxon>Geothrix</taxon>
    </lineage>
</organism>
<dbReference type="InterPro" id="IPR040982">
    <property type="entry name" value="DNA_pol3_finger"/>
</dbReference>
<keyword evidence="10" id="KW-1185">Reference proteome</keyword>
<keyword evidence="4" id="KW-0548">Nucleotidyltransferase</keyword>
<evidence type="ECO:0000256" key="4">
    <source>
        <dbReference type="ARBA" id="ARBA00022695"/>
    </source>
</evidence>
<name>A0ABQ5Q9B8_9BACT</name>
<dbReference type="InterPro" id="IPR004013">
    <property type="entry name" value="PHP_dom"/>
</dbReference>
<comment type="catalytic activity">
    <reaction evidence="7">
        <text>DNA(n) + a 2'-deoxyribonucleoside 5'-triphosphate = DNA(n+1) + diphosphate</text>
        <dbReference type="Rhea" id="RHEA:22508"/>
        <dbReference type="Rhea" id="RHEA-COMP:17339"/>
        <dbReference type="Rhea" id="RHEA-COMP:17340"/>
        <dbReference type="ChEBI" id="CHEBI:33019"/>
        <dbReference type="ChEBI" id="CHEBI:61560"/>
        <dbReference type="ChEBI" id="CHEBI:173112"/>
        <dbReference type="EC" id="2.7.7.7"/>
    </reaction>
</comment>
<evidence type="ECO:0000256" key="5">
    <source>
        <dbReference type="ARBA" id="ARBA00022705"/>
    </source>
</evidence>
<dbReference type="Pfam" id="PF02811">
    <property type="entry name" value="PHP"/>
    <property type="match status" value="1"/>
</dbReference>
<dbReference type="InterPro" id="IPR004805">
    <property type="entry name" value="DnaE2/DnaE/PolC"/>
</dbReference>
<dbReference type="PANTHER" id="PTHR32294:SF0">
    <property type="entry name" value="DNA POLYMERASE III SUBUNIT ALPHA"/>
    <property type="match status" value="1"/>
</dbReference>
<keyword evidence="6 9" id="KW-0239">DNA-directed DNA polymerase</keyword>
<dbReference type="InterPro" id="IPR016195">
    <property type="entry name" value="Pol/histidinol_Pase-like"/>
</dbReference>
<feature type="domain" description="Polymerase/histidinol phosphatase N-terminal" evidence="8">
    <location>
        <begin position="4"/>
        <end position="78"/>
    </location>
</feature>
<dbReference type="PANTHER" id="PTHR32294">
    <property type="entry name" value="DNA POLYMERASE III SUBUNIT ALPHA"/>
    <property type="match status" value="1"/>
</dbReference>
<comment type="caution">
    <text evidence="9">The sequence shown here is derived from an EMBL/GenBank/DDBJ whole genome shotgun (WGS) entry which is preliminary data.</text>
</comment>
<dbReference type="Gene3D" id="1.10.150.870">
    <property type="match status" value="1"/>
</dbReference>
<proteinExistence type="predicted"/>
<evidence type="ECO:0000256" key="3">
    <source>
        <dbReference type="ARBA" id="ARBA00022679"/>
    </source>
</evidence>
<reference evidence="9 10" key="1">
    <citation type="journal article" date="2023" name="Antonie Van Leeuwenhoek">
        <title>Mesoterricola silvestris gen. nov., sp. nov., Mesoterricola sediminis sp. nov., Geothrix oryzae sp. nov., Geothrix edaphica sp. nov., Geothrix rubra sp. nov., and Geothrix limicola sp. nov., six novel members of Acidobacteriota isolated from soils.</title>
        <authorList>
            <person name="Itoh H."/>
            <person name="Sugisawa Y."/>
            <person name="Mise K."/>
            <person name="Xu Z."/>
            <person name="Kuniyasu M."/>
            <person name="Ushijima N."/>
            <person name="Kawano K."/>
            <person name="Kobayashi E."/>
            <person name="Shiratori Y."/>
            <person name="Masuda Y."/>
            <person name="Senoo K."/>
        </authorList>
    </citation>
    <scope>NUCLEOTIDE SEQUENCE [LARGE SCALE GENOMIC DNA]</scope>
    <source>
        <strain evidence="9 10">Red803</strain>
    </source>
</reference>
<dbReference type="CDD" id="cd04485">
    <property type="entry name" value="DnaE_OBF"/>
    <property type="match status" value="1"/>
</dbReference>
<gene>
    <name evidence="9" type="primary">dnaE</name>
    <name evidence="9" type="ORF">GETHPA_28060</name>
</gene>
<dbReference type="EC" id="2.7.7.7" evidence="1"/>
<dbReference type="RefSeq" id="WP_285727399.1">
    <property type="nucleotide sequence ID" value="NZ_BSDD01000006.1"/>
</dbReference>
<dbReference type="InterPro" id="IPR011708">
    <property type="entry name" value="DNA_pol3_alpha_NTPase_dom"/>
</dbReference>
<dbReference type="Pfam" id="PF14579">
    <property type="entry name" value="HHH_6"/>
    <property type="match status" value="1"/>
</dbReference>
<dbReference type="SUPFAM" id="SSF89550">
    <property type="entry name" value="PHP domain-like"/>
    <property type="match status" value="1"/>
</dbReference>
<dbReference type="GO" id="GO:0003887">
    <property type="term" value="F:DNA-directed DNA polymerase activity"/>
    <property type="evidence" value="ECO:0007669"/>
    <property type="project" value="UniProtKB-KW"/>
</dbReference>
<dbReference type="Proteomes" id="UP001165089">
    <property type="component" value="Unassembled WGS sequence"/>
</dbReference>
<keyword evidence="3" id="KW-0808">Transferase</keyword>
<evidence type="ECO:0000313" key="10">
    <source>
        <dbReference type="Proteomes" id="UP001165089"/>
    </source>
</evidence>
<dbReference type="Gene3D" id="3.20.20.140">
    <property type="entry name" value="Metal-dependent hydrolases"/>
    <property type="match status" value="1"/>
</dbReference>
<evidence type="ECO:0000259" key="8">
    <source>
        <dbReference type="SMART" id="SM00481"/>
    </source>
</evidence>
<protein>
    <recommendedName>
        <fullName evidence="2">DNA polymerase III subunit alpha</fullName>
        <ecNumber evidence="1">2.7.7.7</ecNumber>
    </recommendedName>
</protein>
<dbReference type="InterPro" id="IPR041931">
    <property type="entry name" value="DNA_pol3_alpha_thumb_dom"/>
</dbReference>
<evidence type="ECO:0000256" key="2">
    <source>
        <dbReference type="ARBA" id="ARBA00019114"/>
    </source>
</evidence>
<evidence type="ECO:0000256" key="1">
    <source>
        <dbReference type="ARBA" id="ARBA00012417"/>
    </source>
</evidence>
<dbReference type="Pfam" id="PF17657">
    <property type="entry name" value="DNA_pol3_finger"/>
    <property type="match status" value="1"/>
</dbReference>
<sequence length="1212" mass="135241">MSFAHLHLHTEYSLLDGLTRIPDLVKKCQASGMPAVAVTDHGNMYGMMKLFDACEKTKDEGGTWAVKPILGCEVYVAPKTRFDRKLEARNTTGEEGLEDCVDPSGSRDAGYHLVLLAKNPAGFANLSKLVSKGFTEGFYYKPRIDKDLLREHSEGLIALSACLGGEVQARILQNRLDQAERVARDFRDLFGEDFYLEIQDQGFDKEKEIIPFQQALAAKLGIPLVATNDAHYLNHEDSDLHDTLLCIGTKTTKAKERRMRFSTDQFFVKTPEEMRAVFPDHPEYLERTLEIAAKVDHFPITRKPVTPNFPVPSGFDLESYFVHVAKETFEARVAECRPLWQRGQLKHAEEKYRERLAFELDTVLKMGFPGYFLLVWDFIRKAREMGVPVGPGRGSAAGSIVAWSMRITDIDPMQYDLLFERFLNPERISMPDVDIDFCRDGRQKVIDYVTEKYGQDRVSNIVTINQLKTKAVIKDVARVFEKDFAFANNLTKLVPQEPGKPITVGEALEKSDKLRELYESDPEVKNILDISARLEGLARNTGVHAAGVIIAPDDLTQFAPLSKDKDNTVMVQYTMTEAERAGLLKMDFLGLETLTQIAKIQGVIALRRGAPADMAAIRTFDDRKTFDLFSAGDTDGVFQFESGGMKQLLRQLGPDRFDDLIALNALFRPGPLGAGMGTTYVERRHGREPVTYLFPQLEPILAPTYGVILYQEQVMQIASLVAGYSLGEADMLRRAMGKKDKAKMAKEKDTFIARGADRGYDKAKVSELFDLIEYFAGYGFNKSHSAAYALVAYETAYLKANYPVEFMAGLLSTKSGRTDDVAKYVQNCRDRGIEVLGPDINDSGLDFTVTGDRQIRFGFAAVKGLGDAALEAILEARKAEGRFKDLFHAMKSTDLQKANRKVWECLIKAGAFDSLEPNRRALLEGLPDALSAASRGGGTDLGLTSLFDDAEMASLSEDWRVPEDIEPWDRKERLKAEREVLGLFVSGHPLEEFADALQVHTHGSIAKVLEDATAGRLRDRDEVAVGVMVTSVAFKTNQKGEPWAILQVEDLTGKMEVLLMASKWDPLTKKANRRPFEQYGHLALPESMLRITGELRVETITANGGGNGNPDAEEEDEQLVVKLFATQLEPLEGFQGRGFTGVLVRLPVGECPPRLGALLADHRGELPVTFEYRSKEGLVARVRAGRDLRLKHDPNLAERLARETGCSLSWTY</sequence>
<dbReference type="SMART" id="SM00481">
    <property type="entry name" value="POLIIIAc"/>
    <property type="match status" value="1"/>
</dbReference>
<dbReference type="CDD" id="cd12113">
    <property type="entry name" value="PHP_PolIIIA_DnaE3"/>
    <property type="match status" value="1"/>
</dbReference>
<evidence type="ECO:0000313" key="9">
    <source>
        <dbReference type="EMBL" id="GLH71273.1"/>
    </source>
</evidence>
<dbReference type="InterPro" id="IPR029460">
    <property type="entry name" value="DNAPol_HHH"/>
</dbReference>
<dbReference type="InterPro" id="IPR003141">
    <property type="entry name" value="Pol/His_phosphatase_N"/>
</dbReference>
<dbReference type="Pfam" id="PF07733">
    <property type="entry name" value="DNA_pol3_alpha"/>
    <property type="match status" value="1"/>
</dbReference>